<comment type="caution">
    <text evidence="10">The sequence shown here is derived from an EMBL/GenBank/DDBJ whole genome shotgun (WGS) entry which is preliminary data.</text>
</comment>
<evidence type="ECO:0000313" key="11">
    <source>
        <dbReference type="Proteomes" id="UP001443914"/>
    </source>
</evidence>
<proteinExistence type="inferred from homology"/>
<dbReference type="Pfam" id="PF00168">
    <property type="entry name" value="C2"/>
    <property type="match status" value="3"/>
</dbReference>
<accession>A0AAW1HEN0</accession>
<dbReference type="Gene3D" id="2.60.40.150">
    <property type="entry name" value="C2 domain"/>
    <property type="match status" value="3"/>
</dbReference>
<evidence type="ECO:0000259" key="9">
    <source>
        <dbReference type="PROSITE" id="PS50004"/>
    </source>
</evidence>
<dbReference type="SMART" id="SM00239">
    <property type="entry name" value="C2"/>
    <property type="match status" value="3"/>
</dbReference>
<dbReference type="InterPro" id="IPR000008">
    <property type="entry name" value="C2_dom"/>
</dbReference>
<protein>
    <recommendedName>
        <fullName evidence="9">C2 domain-containing protein</fullName>
    </recommendedName>
</protein>
<comment type="similarity">
    <text evidence="2">Belongs to the MCTP family.</text>
</comment>
<feature type="domain" description="C2" evidence="9">
    <location>
        <begin position="190"/>
        <end position="312"/>
    </location>
</feature>
<comment type="subcellular location">
    <subcellularLocation>
        <location evidence="1">Membrane</location>
        <topology evidence="1">Multi-pass membrane protein</topology>
    </subcellularLocation>
</comment>
<dbReference type="Pfam" id="PF08372">
    <property type="entry name" value="PRT_C"/>
    <property type="match status" value="1"/>
</dbReference>
<keyword evidence="4" id="KW-0677">Repeat</keyword>
<keyword evidence="11" id="KW-1185">Reference proteome</keyword>
<evidence type="ECO:0000256" key="4">
    <source>
        <dbReference type="ARBA" id="ARBA00022737"/>
    </source>
</evidence>
<sequence>MGKTQNAQAQPSAAAAAEMDEFSVKPTLPKIGSKNRTGGTFNLVEPMEYLYMRIVKAKDLYGGDDHPEYDPVVEVRVGNFTARTKHIEKNPNPEWNHVFAFSKDRVHCLFFDVFVMSKGDEGDEVKGRVRLDVNETPVRLVPDSPLAPQWYKLEGLNGVCVKGELMFAVWMGTQADEAFTEAWHSDATGVSGEGIVNTRSKVYMSPKLWYLRVNVIQVRDLEMKDRNRRPEVFVRAVFGDVIRMTKISLSRNRNPIWNEDLMFVVAEPFESPLVLTVEDKVGNKEEVIGKCMIHVASLERRLGDKAVDPRWYGLEGPVKPPAEGENGANNVKILSSKMQLRASLDGGYHVLDETTQHSSDLRPTVRQLWKQGLGLLELGILNATGLPFMKKGQQGRTDAYCVAKYGQKWVRTRTIMESTSPQWNEQYNWEVYDPCTVITVGVFDNCHLQGTEDGKTQDSRIGKIRVRVSTLESGKTYAYSYPLLALQPNGLQKMGELQLAIRFSCTSLFNLLQIYSHPILPRMHYTHPLSLHQQVSLRHQATQLLSSRLGRSEPPVRKEVVEYLLDYDSNIWCMRRTLANCHRIKLVFSSLENISRWVGVICSWKMPWLTILVHLFLICVVFFPQLLLPSICMNLFVCGVWNYRTRPIKPPHMDPKLSCIGQILPKDLEEEFDRIPTSCKNQDALKSRYNRLRLGAGHVQTMLGDLAAQLERLQSLLNWRDPRATGLFVSFCFVAGFVFYVVPLRTMFVVLVFYMLRHPKFRSKLPTTPANFFRRLPTRVDSLL</sequence>
<dbReference type="PANTHER" id="PTHR31425">
    <property type="entry name" value="PHOSPHORIBOSYLANTHRANILATE TRANSFERASE ISOFORM 1"/>
    <property type="match status" value="1"/>
</dbReference>
<reference evidence="10" key="1">
    <citation type="submission" date="2024-03" db="EMBL/GenBank/DDBJ databases">
        <title>WGS assembly of Saponaria officinalis var. Norfolk2.</title>
        <authorList>
            <person name="Jenkins J."/>
            <person name="Shu S."/>
            <person name="Grimwood J."/>
            <person name="Barry K."/>
            <person name="Goodstein D."/>
            <person name="Schmutz J."/>
            <person name="Leebens-Mack J."/>
            <person name="Osbourn A."/>
        </authorList>
    </citation>
    <scope>NUCLEOTIDE SEQUENCE [LARGE SCALE GENOMIC DNA]</scope>
    <source>
        <strain evidence="10">JIC</strain>
    </source>
</reference>
<evidence type="ECO:0000256" key="3">
    <source>
        <dbReference type="ARBA" id="ARBA00022692"/>
    </source>
</evidence>
<dbReference type="InterPro" id="IPR047258">
    <property type="entry name" value="C2C_MCTP_PRT_plant"/>
</dbReference>
<dbReference type="Proteomes" id="UP001443914">
    <property type="component" value="Unassembled WGS sequence"/>
</dbReference>
<evidence type="ECO:0000256" key="7">
    <source>
        <dbReference type="ARBA" id="ARBA00023136"/>
    </source>
</evidence>
<evidence type="ECO:0000256" key="2">
    <source>
        <dbReference type="ARBA" id="ARBA00007923"/>
    </source>
</evidence>
<dbReference type="CDD" id="cd08379">
    <property type="entry name" value="C2D_MCTP_PRT_plant"/>
    <property type="match status" value="1"/>
</dbReference>
<dbReference type="InterPro" id="IPR047259">
    <property type="entry name" value="QUIRKY-like"/>
</dbReference>
<evidence type="ECO:0000256" key="1">
    <source>
        <dbReference type="ARBA" id="ARBA00004141"/>
    </source>
</evidence>
<name>A0AAW1HEN0_SAPOF</name>
<feature type="transmembrane region" description="Helical" evidence="8">
    <location>
        <begin position="727"/>
        <end position="756"/>
    </location>
</feature>
<keyword evidence="5" id="KW-0106">Calcium</keyword>
<evidence type="ECO:0000313" key="10">
    <source>
        <dbReference type="EMBL" id="KAK9674558.1"/>
    </source>
</evidence>
<dbReference type="SUPFAM" id="SSF49562">
    <property type="entry name" value="C2 domain (Calcium/lipid-binding domain, CaLB)"/>
    <property type="match status" value="3"/>
</dbReference>
<dbReference type="InterPro" id="IPR035892">
    <property type="entry name" value="C2_domain_sf"/>
</dbReference>
<keyword evidence="7 8" id="KW-0472">Membrane</keyword>
<dbReference type="AlphaFoldDB" id="A0AAW1HEN0"/>
<dbReference type="PANTHER" id="PTHR31425:SF50">
    <property type="entry name" value="FT-INTERACTING PROTEIN 3-RELATED"/>
    <property type="match status" value="1"/>
</dbReference>
<dbReference type="EMBL" id="JBDFQZ010000012">
    <property type="protein sequence ID" value="KAK9674558.1"/>
    <property type="molecule type" value="Genomic_DNA"/>
</dbReference>
<gene>
    <name evidence="10" type="ORF">RND81_12G240700</name>
</gene>
<dbReference type="PROSITE" id="PS50004">
    <property type="entry name" value="C2"/>
    <property type="match status" value="3"/>
</dbReference>
<organism evidence="10 11">
    <name type="scientific">Saponaria officinalis</name>
    <name type="common">Common soapwort</name>
    <name type="synonym">Lychnis saponaria</name>
    <dbReference type="NCBI Taxonomy" id="3572"/>
    <lineage>
        <taxon>Eukaryota</taxon>
        <taxon>Viridiplantae</taxon>
        <taxon>Streptophyta</taxon>
        <taxon>Embryophyta</taxon>
        <taxon>Tracheophyta</taxon>
        <taxon>Spermatophyta</taxon>
        <taxon>Magnoliopsida</taxon>
        <taxon>eudicotyledons</taxon>
        <taxon>Gunneridae</taxon>
        <taxon>Pentapetalae</taxon>
        <taxon>Caryophyllales</taxon>
        <taxon>Caryophyllaceae</taxon>
        <taxon>Caryophylleae</taxon>
        <taxon>Saponaria</taxon>
    </lineage>
</organism>
<dbReference type="InterPro" id="IPR047255">
    <property type="entry name" value="C2D_MCTP_PRT_plant"/>
</dbReference>
<evidence type="ECO:0000256" key="5">
    <source>
        <dbReference type="ARBA" id="ARBA00022837"/>
    </source>
</evidence>
<feature type="domain" description="C2" evidence="9">
    <location>
        <begin position="357"/>
        <end position="481"/>
    </location>
</feature>
<dbReference type="InterPro" id="IPR013583">
    <property type="entry name" value="MCTP_C"/>
</dbReference>
<feature type="domain" description="C2" evidence="9">
    <location>
        <begin position="25"/>
        <end position="151"/>
    </location>
</feature>
<dbReference type="FunFam" id="2.60.40.150:FF:000090">
    <property type="entry name" value="C2 domain-containing protein"/>
    <property type="match status" value="1"/>
</dbReference>
<dbReference type="CDD" id="cd04019">
    <property type="entry name" value="C2C_MCTP_PRT_plant"/>
    <property type="match status" value="1"/>
</dbReference>
<keyword evidence="6 8" id="KW-1133">Transmembrane helix</keyword>
<dbReference type="GO" id="GO:0016020">
    <property type="term" value="C:membrane"/>
    <property type="evidence" value="ECO:0007669"/>
    <property type="project" value="UniProtKB-SubCell"/>
</dbReference>
<keyword evidence="3 8" id="KW-0812">Transmembrane</keyword>
<evidence type="ECO:0000256" key="6">
    <source>
        <dbReference type="ARBA" id="ARBA00022989"/>
    </source>
</evidence>
<dbReference type="InterPro" id="IPR047257">
    <property type="entry name" value="C2B_MCTP_PRT_plant"/>
</dbReference>
<dbReference type="CDD" id="cd08378">
    <property type="entry name" value="C2B_MCTP_PRT_plant"/>
    <property type="match status" value="1"/>
</dbReference>
<evidence type="ECO:0000256" key="8">
    <source>
        <dbReference type="SAM" id="Phobius"/>
    </source>
</evidence>